<dbReference type="Gene3D" id="3.90.550.10">
    <property type="entry name" value="Spore Coat Polysaccharide Biosynthesis Protein SpsA, Chain A"/>
    <property type="match status" value="1"/>
</dbReference>
<dbReference type="InterPro" id="IPR005835">
    <property type="entry name" value="NTP_transferase_dom"/>
</dbReference>
<evidence type="ECO:0000256" key="5">
    <source>
        <dbReference type="ARBA" id="ARBA00022741"/>
    </source>
</evidence>
<dbReference type="InterPro" id="IPR001538">
    <property type="entry name" value="Man6P_isomerase-2_C"/>
</dbReference>
<dbReference type="SUPFAM" id="SSF51182">
    <property type="entry name" value="RmlC-like cupins"/>
    <property type="match status" value="1"/>
</dbReference>
<evidence type="ECO:0000313" key="13">
    <source>
        <dbReference type="Proteomes" id="UP000242224"/>
    </source>
</evidence>
<dbReference type="EMBL" id="MPZS01000001">
    <property type="protein sequence ID" value="OOY12511.1"/>
    <property type="molecule type" value="Genomic_DNA"/>
</dbReference>
<keyword evidence="4 12" id="KW-0548">Nucleotidyltransferase</keyword>
<protein>
    <recommendedName>
        <fullName evidence="2">mannose-1-phosphate guanylyltransferase</fullName>
        <ecNumber evidence="2">2.7.7.13</ecNumber>
    </recommendedName>
</protein>
<gene>
    <name evidence="12" type="ORF">BMG00_01245</name>
</gene>
<evidence type="ECO:0000256" key="1">
    <source>
        <dbReference type="ARBA" id="ARBA00006115"/>
    </source>
</evidence>
<dbReference type="RefSeq" id="WP_078573152.1">
    <property type="nucleotide sequence ID" value="NZ_MPZS01000001.1"/>
</dbReference>
<dbReference type="Pfam" id="PF22640">
    <property type="entry name" value="ManC_GMP_beta-helix"/>
    <property type="match status" value="1"/>
</dbReference>
<comment type="caution">
    <text evidence="12">The sequence shown here is derived from an EMBL/GenBank/DDBJ whole genome shotgun (WGS) entry which is preliminary data.</text>
</comment>
<keyword evidence="5" id="KW-0547">Nucleotide-binding</keyword>
<evidence type="ECO:0000313" key="12">
    <source>
        <dbReference type="EMBL" id="OOY12511.1"/>
    </source>
</evidence>
<reference evidence="12 13" key="1">
    <citation type="submission" date="2016-11" db="EMBL/GenBank/DDBJ databases">
        <title>A multilocus sequence analysis scheme for characterization of bacteria in the genus Thioclava.</title>
        <authorList>
            <person name="Liu Y."/>
            <person name="Shao Z."/>
        </authorList>
    </citation>
    <scope>NUCLEOTIDE SEQUENCE [LARGE SCALE GENOMIC DNA]</scope>
    <source>
        <strain evidence="12 13">11.10-0-13</strain>
    </source>
</reference>
<dbReference type="InterPro" id="IPR051161">
    <property type="entry name" value="Mannose-6P_isomerase_type2"/>
</dbReference>
<dbReference type="CDD" id="cd02213">
    <property type="entry name" value="cupin_PMI_typeII_C"/>
    <property type="match status" value="1"/>
</dbReference>
<sequence length="472" mass="50940">MITPILLAGGSGTRLWPLSRRSYPKQFTPMIGEETLFQASARRLSGAGFADPVILTNAEFRFIVTEQLSAIGQEPGAVLLEPAGRNTAPAILAAALWLAQDDPDALMLVSPSDHVIPDAEAFHKAVASGVPAARNGKLVTFGVTPDRPETGYGYLELVEDARAQGGPIPLRRFVEKPDAVSAQRMCESGRHLWNAGIFLFSAKAIVAAFEQFAPQLLAPVTDAVARARADLGFLRLDPTAWAEAEEISIDYAVMEKSPDLVVVPFAGGWSDLGDWEAVRRSLPGGREGVALSGAATAIDCRDSLLRSEDSGLEIVGIGLEGIIAIAMPDAVLVADRSRSQDVKQAVSALKARNAGQATTFPRDHRPWGWFESLVTGDRFQVKRIVVNPGAALSLQSHHHRAEHWIVVQGTAKVTVDDHVNLVTENESIYIPLGAVHRMENPGKVPLTLIEVQTGIYLGEDDIIRYEDVYARA</sequence>
<evidence type="ECO:0000259" key="9">
    <source>
        <dbReference type="Pfam" id="PF00483"/>
    </source>
</evidence>
<dbReference type="GO" id="GO:0016853">
    <property type="term" value="F:isomerase activity"/>
    <property type="evidence" value="ECO:0007669"/>
    <property type="project" value="UniProtKB-KW"/>
</dbReference>
<dbReference type="Proteomes" id="UP000242224">
    <property type="component" value="Unassembled WGS sequence"/>
</dbReference>
<dbReference type="PANTHER" id="PTHR46390:SF1">
    <property type="entry name" value="MANNOSE-1-PHOSPHATE GUANYLYLTRANSFERASE"/>
    <property type="match status" value="1"/>
</dbReference>
<dbReference type="EC" id="2.7.7.13" evidence="2"/>
<feature type="domain" description="Mannose-6-phosphate isomerase type II C-terminal" evidence="10">
    <location>
        <begin position="359"/>
        <end position="467"/>
    </location>
</feature>
<feature type="domain" description="MannoseP isomerase/GMP-like beta-helix" evidence="11">
    <location>
        <begin position="297"/>
        <end position="349"/>
    </location>
</feature>
<dbReference type="InterPro" id="IPR054566">
    <property type="entry name" value="ManC/GMP-like_b-helix"/>
</dbReference>
<dbReference type="InterPro" id="IPR006375">
    <property type="entry name" value="Man1P_GuaTrfase/Man6P_Isoase"/>
</dbReference>
<dbReference type="Pfam" id="PF01050">
    <property type="entry name" value="MannoseP_isomer"/>
    <property type="match status" value="1"/>
</dbReference>
<evidence type="ECO:0000256" key="7">
    <source>
        <dbReference type="ARBA" id="ARBA00047343"/>
    </source>
</evidence>
<dbReference type="Gene3D" id="2.60.120.10">
    <property type="entry name" value="Jelly Rolls"/>
    <property type="match status" value="1"/>
</dbReference>
<keyword evidence="13" id="KW-1185">Reference proteome</keyword>
<keyword evidence="12" id="KW-0413">Isomerase</keyword>
<organism evidence="12 13">
    <name type="scientific">Thioclava marina</name>
    <dbReference type="NCBI Taxonomy" id="1915077"/>
    <lineage>
        <taxon>Bacteria</taxon>
        <taxon>Pseudomonadati</taxon>
        <taxon>Pseudomonadota</taxon>
        <taxon>Alphaproteobacteria</taxon>
        <taxon>Rhodobacterales</taxon>
        <taxon>Paracoccaceae</taxon>
        <taxon>Thioclava</taxon>
    </lineage>
</organism>
<dbReference type="Pfam" id="PF00483">
    <property type="entry name" value="NTP_transferase"/>
    <property type="match status" value="1"/>
</dbReference>
<dbReference type="SUPFAM" id="SSF53448">
    <property type="entry name" value="Nucleotide-diphospho-sugar transferases"/>
    <property type="match status" value="1"/>
</dbReference>
<evidence type="ECO:0000256" key="6">
    <source>
        <dbReference type="ARBA" id="ARBA00023134"/>
    </source>
</evidence>
<comment type="similarity">
    <text evidence="1 8">Belongs to the mannose-6-phosphate isomerase type 2 family.</text>
</comment>
<dbReference type="GO" id="GO:0016779">
    <property type="term" value="F:nucleotidyltransferase activity"/>
    <property type="evidence" value="ECO:0007669"/>
    <property type="project" value="UniProtKB-KW"/>
</dbReference>
<dbReference type="NCBIfam" id="TIGR01479">
    <property type="entry name" value="GMP_PMI"/>
    <property type="match status" value="1"/>
</dbReference>
<evidence type="ECO:0000256" key="3">
    <source>
        <dbReference type="ARBA" id="ARBA00022679"/>
    </source>
</evidence>
<dbReference type="PANTHER" id="PTHR46390">
    <property type="entry name" value="MANNOSE-1-PHOSPHATE GUANYLYLTRANSFERASE"/>
    <property type="match status" value="1"/>
</dbReference>
<dbReference type="CDD" id="cd02509">
    <property type="entry name" value="GDP-M1P_Guanylyltransferase"/>
    <property type="match status" value="1"/>
</dbReference>
<proteinExistence type="inferred from homology"/>
<evidence type="ECO:0000259" key="10">
    <source>
        <dbReference type="Pfam" id="PF01050"/>
    </source>
</evidence>
<dbReference type="InterPro" id="IPR049577">
    <property type="entry name" value="GMPP_N"/>
</dbReference>
<comment type="catalytic activity">
    <reaction evidence="7">
        <text>alpha-D-mannose 1-phosphate + GTP + H(+) = GDP-alpha-D-mannose + diphosphate</text>
        <dbReference type="Rhea" id="RHEA:15229"/>
        <dbReference type="ChEBI" id="CHEBI:15378"/>
        <dbReference type="ChEBI" id="CHEBI:33019"/>
        <dbReference type="ChEBI" id="CHEBI:37565"/>
        <dbReference type="ChEBI" id="CHEBI:57527"/>
        <dbReference type="ChEBI" id="CHEBI:58409"/>
        <dbReference type="EC" id="2.7.7.13"/>
    </reaction>
</comment>
<evidence type="ECO:0000256" key="8">
    <source>
        <dbReference type="RuleBase" id="RU004190"/>
    </source>
</evidence>
<keyword evidence="6" id="KW-0342">GTP-binding</keyword>
<evidence type="ECO:0000256" key="2">
    <source>
        <dbReference type="ARBA" id="ARBA00012387"/>
    </source>
</evidence>
<accession>A0ABX3MMP1</accession>
<evidence type="ECO:0000259" key="11">
    <source>
        <dbReference type="Pfam" id="PF22640"/>
    </source>
</evidence>
<keyword evidence="3" id="KW-0808">Transferase</keyword>
<feature type="domain" description="Nucleotidyl transferase" evidence="9">
    <location>
        <begin position="4"/>
        <end position="278"/>
    </location>
</feature>
<dbReference type="InterPro" id="IPR014710">
    <property type="entry name" value="RmlC-like_jellyroll"/>
</dbReference>
<name>A0ABX3MMP1_9RHOB</name>
<dbReference type="InterPro" id="IPR011051">
    <property type="entry name" value="RmlC_Cupin_sf"/>
</dbReference>
<dbReference type="InterPro" id="IPR029044">
    <property type="entry name" value="Nucleotide-diphossugar_trans"/>
</dbReference>
<evidence type="ECO:0000256" key="4">
    <source>
        <dbReference type="ARBA" id="ARBA00022695"/>
    </source>
</evidence>